<feature type="domain" description="Heme haloperoxidase family profile" evidence="9">
    <location>
        <begin position="28"/>
        <end position="250"/>
    </location>
</feature>
<feature type="signal peptide" evidence="8">
    <location>
        <begin position="1"/>
        <end position="15"/>
    </location>
</feature>
<keyword evidence="8" id="KW-0732">Signal</keyword>
<dbReference type="GeneID" id="92085942"/>
<evidence type="ECO:0000256" key="4">
    <source>
        <dbReference type="ARBA" id="ARBA00022723"/>
    </source>
</evidence>
<comment type="caution">
    <text evidence="10">The sequence shown here is derived from an EMBL/GenBank/DDBJ whole genome shotgun (WGS) entry which is preliminary data.</text>
</comment>
<feature type="chain" id="PRO_5045162175" evidence="8">
    <location>
        <begin position="16"/>
        <end position="257"/>
    </location>
</feature>
<sequence>MRFSSSILLAVPTLAFPAALGPRAGDANIKPWKAAGPDDSRGPCPMMNTLANHGYLPHNGRNISVDNIADAIFAATNWSRDFGLIPGAGAFAALGVPTDGTIELKQLDNRTAGIERPASLARPDDSNTVSPARVDAVLADSADPQYISAASLGLSRRRLEKAAPLTEAQQSPARGEAAFVITILLDGDVPDATADAEGAAAAAGSLRAFKDYARVFLAEERLPVELGWKPSKRLVQLADMSPVSAATAAAQKGAAAA</sequence>
<proteinExistence type="inferred from homology"/>
<dbReference type="RefSeq" id="XP_066721020.1">
    <property type="nucleotide sequence ID" value="XM_066852879.1"/>
</dbReference>
<keyword evidence="4" id="KW-0479">Metal-binding</keyword>
<dbReference type="InterPro" id="IPR000028">
    <property type="entry name" value="Chloroperoxidase"/>
</dbReference>
<keyword evidence="11" id="KW-1185">Reference proteome</keyword>
<evidence type="ECO:0000256" key="2">
    <source>
        <dbReference type="ARBA" id="ARBA00022559"/>
    </source>
</evidence>
<evidence type="ECO:0000256" key="1">
    <source>
        <dbReference type="ARBA" id="ARBA00001970"/>
    </source>
</evidence>
<evidence type="ECO:0000313" key="10">
    <source>
        <dbReference type="EMBL" id="KAK8086496.1"/>
    </source>
</evidence>
<dbReference type="Pfam" id="PF01328">
    <property type="entry name" value="Peroxidase_2"/>
    <property type="match status" value="1"/>
</dbReference>
<evidence type="ECO:0000256" key="5">
    <source>
        <dbReference type="ARBA" id="ARBA00023002"/>
    </source>
</evidence>
<keyword evidence="5" id="KW-0560">Oxidoreductase</keyword>
<evidence type="ECO:0000256" key="6">
    <source>
        <dbReference type="ARBA" id="ARBA00023004"/>
    </source>
</evidence>
<evidence type="ECO:0000256" key="7">
    <source>
        <dbReference type="ARBA" id="ARBA00025795"/>
    </source>
</evidence>
<dbReference type="EMBL" id="JAQQWL010000002">
    <property type="protein sequence ID" value="KAK8086496.1"/>
    <property type="molecule type" value="Genomic_DNA"/>
</dbReference>
<keyword evidence="2" id="KW-0575">Peroxidase</keyword>
<evidence type="ECO:0000259" key="9">
    <source>
        <dbReference type="PROSITE" id="PS51405"/>
    </source>
</evidence>
<keyword evidence="6" id="KW-0408">Iron</keyword>
<protein>
    <submittedName>
        <fullName evidence="10">Cloroperoxidase</fullName>
    </submittedName>
</protein>
<gene>
    <name evidence="10" type="ORF">PG994_001470</name>
</gene>
<comment type="cofactor">
    <cofactor evidence="1">
        <name>heme b</name>
        <dbReference type="ChEBI" id="CHEBI:60344"/>
    </cofactor>
</comment>
<dbReference type="Gene3D" id="1.10.489.10">
    <property type="entry name" value="Chloroperoxidase-like"/>
    <property type="match status" value="1"/>
</dbReference>
<organism evidence="10 11">
    <name type="scientific">Apiospora phragmitis</name>
    <dbReference type="NCBI Taxonomy" id="2905665"/>
    <lineage>
        <taxon>Eukaryota</taxon>
        <taxon>Fungi</taxon>
        <taxon>Dikarya</taxon>
        <taxon>Ascomycota</taxon>
        <taxon>Pezizomycotina</taxon>
        <taxon>Sordariomycetes</taxon>
        <taxon>Xylariomycetidae</taxon>
        <taxon>Amphisphaeriales</taxon>
        <taxon>Apiosporaceae</taxon>
        <taxon>Apiospora</taxon>
    </lineage>
</organism>
<dbReference type="PANTHER" id="PTHR33577:SF9">
    <property type="entry name" value="PEROXIDASE STCC"/>
    <property type="match status" value="1"/>
</dbReference>
<dbReference type="PANTHER" id="PTHR33577">
    <property type="entry name" value="STERIGMATOCYSTIN BIOSYNTHESIS PEROXIDASE STCC-RELATED"/>
    <property type="match status" value="1"/>
</dbReference>
<name>A0ABR1WTJ4_9PEZI</name>
<dbReference type="PROSITE" id="PS51405">
    <property type="entry name" value="HEME_HALOPEROXIDASE"/>
    <property type="match status" value="1"/>
</dbReference>
<evidence type="ECO:0000256" key="3">
    <source>
        <dbReference type="ARBA" id="ARBA00022617"/>
    </source>
</evidence>
<dbReference type="SUPFAM" id="SSF47571">
    <property type="entry name" value="Cloroperoxidase"/>
    <property type="match status" value="1"/>
</dbReference>
<keyword evidence="3" id="KW-0349">Heme</keyword>
<dbReference type="Proteomes" id="UP001480595">
    <property type="component" value="Unassembled WGS sequence"/>
</dbReference>
<comment type="similarity">
    <text evidence="7">Belongs to the chloroperoxidase family.</text>
</comment>
<reference evidence="10 11" key="1">
    <citation type="submission" date="2023-01" db="EMBL/GenBank/DDBJ databases">
        <title>Analysis of 21 Apiospora genomes using comparative genomics revels a genus with tremendous synthesis potential of carbohydrate active enzymes and secondary metabolites.</title>
        <authorList>
            <person name="Sorensen T."/>
        </authorList>
    </citation>
    <scope>NUCLEOTIDE SEQUENCE [LARGE SCALE GENOMIC DNA]</scope>
    <source>
        <strain evidence="10 11">CBS 135458</strain>
    </source>
</reference>
<accession>A0ABR1WTJ4</accession>
<evidence type="ECO:0000256" key="8">
    <source>
        <dbReference type="SAM" id="SignalP"/>
    </source>
</evidence>
<dbReference type="InterPro" id="IPR036851">
    <property type="entry name" value="Chloroperoxidase-like_sf"/>
</dbReference>
<evidence type="ECO:0000313" key="11">
    <source>
        <dbReference type="Proteomes" id="UP001480595"/>
    </source>
</evidence>